<name>H2XMP6_CIOIN</name>
<sequence length="52" mass="6222">WWAVFISSYDSTITYSSVEIKGKYGWVNSVYRTKYMYHKNSTLYASFNVEFC</sequence>
<proteinExistence type="predicted"/>
<protein>
    <submittedName>
        <fullName evidence="1">Uncharacterized protein</fullName>
    </submittedName>
</protein>
<organism evidence="1 2">
    <name type="scientific">Ciona intestinalis</name>
    <name type="common">Transparent sea squirt</name>
    <name type="synonym">Ascidia intestinalis</name>
    <dbReference type="NCBI Taxonomy" id="7719"/>
    <lineage>
        <taxon>Eukaryota</taxon>
        <taxon>Metazoa</taxon>
        <taxon>Chordata</taxon>
        <taxon>Tunicata</taxon>
        <taxon>Ascidiacea</taxon>
        <taxon>Phlebobranchia</taxon>
        <taxon>Cionidae</taxon>
        <taxon>Ciona</taxon>
    </lineage>
</organism>
<dbReference type="InParanoid" id="H2XMP6"/>
<dbReference type="HOGENOM" id="CLU_3092588_0_0_1"/>
<reference evidence="2" key="1">
    <citation type="journal article" date="2002" name="Science">
        <title>The draft genome of Ciona intestinalis: insights into chordate and vertebrate origins.</title>
        <authorList>
            <person name="Dehal P."/>
            <person name="Satou Y."/>
            <person name="Campbell R.K."/>
            <person name="Chapman J."/>
            <person name="Degnan B."/>
            <person name="De Tomaso A."/>
            <person name="Davidson B."/>
            <person name="Di Gregorio A."/>
            <person name="Gelpke M."/>
            <person name="Goodstein D.M."/>
            <person name="Harafuji N."/>
            <person name="Hastings K.E."/>
            <person name="Ho I."/>
            <person name="Hotta K."/>
            <person name="Huang W."/>
            <person name="Kawashima T."/>
            <person name="Lemaire P."/>
            <person name="Martinez D."/>
            <person name="Meinertzhagen I.A."/>
            <person name="Necula S."/>
            <person name="Nonaka M."/>
            <person name="Putnam N."/>
            <person name="Rash S."/>
            <person name="Saiga H."/>
            <person name="Satake M."/>
            <person name="Terry A."/>
            <person name="Yamada L."/>
            <person name="Wang H.G."/>
            <person name="Awazu S."/>
            <person name="Azumi K."/>
            <person name="Boore J."/>
            <person name="Branno M."/>
            <person name="Chin-Bow S."/>
            <person name="DeSantis R."/>
            <person name="Doyle S."/>
            <person name="Francino P."/>
            <person name="Keys D.N."/>
            <person name="Haga S."/>
            <person name="Hayashi H."/>
            <person name="Hino K."/>
            <person name="Imai K.S."/>
            <person name="Inaba K."/>
            <person name="Kano S."/>
            <person name="Kobayashi K."/>
            <person name="Kobayashi M."/>
            <person name="Lee B.I."/>
            <person name="Makabe K.W."/>
            <person name="Manohar C."/>
            <person name="Matassi G."/>
            <person name="Medina M."/>
            <person name="Mochizuki Y."/>
            <person name="Mount S."/>
            <person name="Morishita T."/>
            <person name="Miura S."/>
            <person name="Nakayama A."/>
            <person name="Nishizaka S."/>
            <person name="Nomoto H."/>
            <person name="Ohta F."/>
            <person name="Oishi K."/>
            <person name="Rigoutsos I."/>
            <person name="Sano M."/>
            <person name="Sasaki A."/>
            <person name="Sasakura Y."/>
            <person name="Shoguchi E."/>
            <person name="Shin-i T."/>
            <person name="Spagnuolo A."/>
            <person name="Stainier D."/>
            <person name="Suzuki M.M."/>
            <person name="Tassy O."/>
            <person name="Takatori N."/>
            <person name="Tokuoka M."/>
            <person name="Yagi K."/>
            <person name="Yoshizaki F."/>
            <person name="Wada S."/>
            <person name="Zhang C."/>
            <person name="Hyatt P.D."/>
            <person name="Larimer F."/>
            <person name="Detter C."/>
            <person name="Doggett N."/>
            <person name="Glavina T."/>
            <person name="Hawkins T."/>
            <person name="Richardson P."/>
            <person name="Lucas S."/>
            <person name="Kohara Y."/>
            <person name="Levine M."/>
            <person name="Satoh N."/>
            <person name="Rokhsar D.S."/>
        </authorList>
    </citation>
    <scope>NUCLEOTIDE SEQUENCE [LARGE SCALE GENOMIC DNA]</scope>
</reference>
<reference evidence="1" key="3">
    <citation type="submission" date="2025-09" db="UniProtKB">
        <authorList>
            <consortium name="Ensembl"/>
        </authorList>
    </citation>
    <scope>IDENTIFICATION</scope>
</reference>
<evidence type="ECO:0000313" key="1">
    <source>
        <dbReference type="Ensembl" id="ENSCINP00000030929.1"/>
    </source>
</evidence>
<dbReference type="Proteomes" id="UP000008144">
    <property type="component" value="Unassembled WGS sequence"/>
</dbReference>
<keyword evidence="2" id="KW-1185">Reference proteome</keyword>
<evidence type="ECO:0000313" key="2">
    <source>
        <dbReference type="Proteomes" id="UP000008144"/>
    </source>
</evidence>
<reference evidence="1" key="2">
    <citation type="submission" date="2025-08" db="UniProtKB">
        <authorList>
            <consortium name="Ensembl"/>
        </authorList>
    </citation>
    <scope>IDENTIFICATION</scope>
</reference>
<dbReference type="AlphaFoldDB" id="H2XMP6"/>
<accession>H2XMP6</accession>
<dbReference type="Ensembl" id="ENSCINT00000036182.1">
    <property type="protein sequence ID" value="ENSCINP00000030929.1"/>
    <property type="gene ID" value="ENSCING00000018694.1"/>
</dbReference>